<proteinExistence type="inferred from homology"/>
<dbReference type="InterPro" id="IPR001645">
    <property type="entry name" value="Folylpolyglutamate_synth"/>
</dbReference>
<dbReference type="SUPFAM" id="SSF53623">
    <property type="entry name" value="MurD-like peptide ligases, catalytic domain"/>
    <property type="match status" value="1"/>
</dbReference>
<dbReference type="GO" id="GO:0008841">
    <property type="term" value="F:dihydrofolate synthase activity"/>
    <property type="evidence" value="ECO:0007669"/>
    <property type="project" value="UniProtKB-EC"/>
</dbReference>
<keyword evidence="7" id="KW-0067">ATP-binding</keyword>
<comment type="cofactor">
    <cofactor evidence="1">
        <name>Mg(2+)</name>
        <dbReference type="ChEBI" id="CHEBI:18420"/>
    </cofactor>
</comment>
<evidence type="ECO:0000256" key="3">
    <source>
        <dbReference type="ARBA" id="ARBA00011245"/>
    </source>
</evidence>
<keyword evidence="8" id="KW-0460">Magnesium</keyword>
<name>A0A3B0ZC55_9ZZZZ</name>
<keyword evidence="6" id="KW-0547">Nucleotide-binding</keyword>
<comment type="subunit">
    <text evidence="3">Monomer.</text>
</comment>
<keyword evidence="9" id="KW-0289">Folate biosynthesis</keyword>
<dbReference type="EMBL" id="UOFQ01000017">
    <property type="protein sequence ID" value="VAW85112.1"/>
    <property type="molecule type" value="Genomic_DNA"/>
</dbReference>
<dbReference type="InterPro" id="IPR013221">
    <property type="entry name" value="Mur_ligase_cen"/>
</dbReference>
<dbReference type="PANTHER" id="PTHR11136">
    <property type="entry name" value="FOLYLPOLYGLUTAMATE SYNTHASE-RELATED"/>
    <property type="match status" value="1"/>
</dbReference>
<dbReference type="Pfam" id="PF02875">
    <property type="entry name" value="Mur_ligase_C"/>
    <property type="match status" value="1"/>
</dbReference>
<comment type="similarity">
    <text evidence="2">Belongs to the folylpolyglutamate synthase family.</text>
</comment>
<dbReference type="GO" id="GO:0046656">
    <property type="term" value="P:folic acid biosynthetic process"/>
    <property type="evidence" value="ECO:0007669"/>
    <property type="project" value="UniProtKB-KW"/>
</dbReference>
<dbReference type="EC" id="6.3.2.17" evidence="12"/>
<evidence type="ECO:0000256" key="6">
    <source>
        <dbReference type="ARBA" id="ARBA00022741"/>
    </source>
</evidence>
<dbReference type="PANTHER" id="PTHR11136:SF0">
    <property type="entry name" value="DIHYDROFOLATE SYNTHETASE-RELATED"/>
    <property type="match status" value="1"/>
</dbReference>
<dbReference type="NCBIfam" id="TIGR01499">
    <property type="entry name" value="folC"/>
    <property type="match status" value="1"/>
</dbReference>
<dbReference type="EC" id="6.3.2.12" evidence="12"/>
<sequence>MRFDSLDAWLTWQAQLNPAEIELGLERVRIVLQRLQLVSPDFAVITIAGTNGKGSSAAMLQSIYCAAGYHVGAYTSPHLQRYNERITLNGEEADDALLCDAFEQIEAARCADNDEISLTYFEFGTLAAIVIFHQAGVDIGVLEVGLGGRLDAVNVIEPDVALVTMVDIDHQSWLGNDRETIAREKAGIYRANLPAICAEPKPAHSLVAHAAAIGAQYYGLNGQFSYGLDSEANNGTWFWQCEGRRYDALPPLGLSGAFQLQNAAGVLMTVTLLQSRFPVAFAAVESGLKQVQVAGRLQRVLPGGAFAQVECLLDVAHNPSSAQVLSETLAERPCDGETHAVVAMLEDKDIGAVIATMASVIGRWHVASLDASVCDRGASAEAIVACLQAVSDSLTVSSFDDVAG</sequence>
<evidence type="ECO:0000256" key="5">
    <source>
        <dbReference type="ARBA" id="ARBA00022723"/>
    </source>
</evidence>
<dbReference type="Gene3D" id="3.90.190.20">
    <property type="entry name" value="Mur ligase, C-terminal domain"/>
    <property type="match status" value="1"/>
</dbReference>
<organism evidence="12">
    <name type="scientific">hydrothermal vent metagenome</name>
    <dbReference type="NCBI Taxonomy" id="652676"/>
    <lineage>
        <taxon>unclassified sequences</taxon>
        <taxon>metagenomes</taxon>
        <taxon>ecological metagenomes</taxon>
    </lineage>
</organism>
<dbReference type="Gene3D" id="3.40.1190.10">
    <property type="entry name" value="Mur-like, catalytic domain"/>
    <property type="match status" value="1"/>
</dbReference>
<keyword evidence="4 12" id="KW-0436">Ligase</keyword>
<evidence type="ECO:0000256" key="8">
    <source>
        <dbReference type="ARBA" id="ARBA00022842"/>
    </source>
</evidence>
<feature type="domain" description="Mur ligase C-terminal" evidence="10">
    <location>
        <begin position="295"/>
        <end position="401"/>
    </location>
</feature>
<feature type="domain" description="Mur ligase central" evidence="11">
    <location>
        <begin position="47"/>
        <end position="268"/>
    </location>
</feature>
<gene>
    <name evidence="12" type="ORF">MNBD_GAMMA17-38</name>
</gene>
<dbReference type="GO" id="GO:0046872">
    <property type="term" value="F:metal ion binding"/>
    <property type="evidence" value="ECO:0007669"/>
    <property type="project" value="UniProtKB-KW"/>
</dbReference>
<dbReference type="FunFam" id="3.40.1190.10:FF:000004">
    <property type="entry name" value="Dihydrofolate synthase/folylpolyglutamate synthase"/>
    <property type="match status" value="1"/>
</dbReference>
<dbReference type="SUPFAM" id="SSF53244">
    <property type="entry name" value="MurD-like peptide ligases, peptide-binding domain"/>
    <property type="match status" value="1"/>
</dbReference>
<evidence type="ECO:0000313" key="12">
    <source>
        <dbReference type="EMBL" id="VAW85112.1"/>
    </source>
</evidence>
<evidence type="ECO:0000259" key="10">
    <source>
        <dbReference type="Pfam" id="PF02875"/>
    </source>
</evidence>
<dbReference type="InterPro" id="IPR036615">
    <property type="entry name" value="Mur_ligase_C_dom_sf"/>
</dbReference>
<dbReference type="GO" id="GO:0004326">
    <property type="term" value="F:tetrahydrofolylpolyglutamate synthase activity"/>
    <property type="evidence" value="ECO:0007669"/>
    <property type="project" value="UniProtKB-EC"/>
</dbReference>
<dbReference type="PIRSF" id="PIRSF001563">
    <property type="entry name" value="Folylpolyglu_synth"/>
    <property type="match status" value="1"/>
</dbReference>
<evidence type="ECO:0000256" key="9">
    <source>
        <dbReference type="ARBA" id="ARBA00022909"/>
    </source>
</evidence>
<dbReference type="InterPro" id="IPR036565">
    <property type="entry name" value="Mur-like_cat_sf"/>
</dbReference>
<dbReference type="InterPro" id="IPR004101">
    <property type="entry name" value="Mur_ligase_C"/>
</dbReference>
<dbReference type="Pfam" id="PF08245">
    <property type="entry name" value="Mur_ligase_M"/>
    <property type="match status" value="1"/>
</dbReference>
<keyword evidence="5" id="KW-0479">Metal-binding</keyword>
<evidence type="ECO:0000256" key="2">
    <source>
        <dbReference type="ARBA" id="ARBA00008276"/>
    </source>
</evidence>
<dbReference type="GO" id="GO:0005524">
    <property type="term" value="F:ATP binding"/>
    <property type="evidence" value="ECO:0007669"/>
    <property type="project" value="UniProtKB-KW"/>
</dbReference>
<evidence type="ECO:0000256" key="1">
    <source>
        <dbReference type="ARBA" id="ARBA00001946"/>
    </source>
</evidence>
<protein>
    <submittedName>
        <fullName evidence="12">Dihydrofolate synthase @ Folylpolyglutamate synthase</fullName>
        <ecNumber evidence="12">6.3.2.12</ecNumber>
        <ecNumber evidence="12">6.3.2.17</ecNumber>
    </submittedName>
</protein>
<evidence type="ECO:0000256" key="4">
    <source>
        <dbReference type="ARBA" id="ARBA00022598"/>
    </source>
</evidence>
<dbReference type="AlphaFoldDB" id="A0A3B0ZC55"/>
<dbReference type="GO" id="GO:0005737">
    <property type="term" value="C:cytoplasm"/>
    <property type="evidence" value="ECO:0007669"/>
    <property type="project" value="TreeGrafter"/>
</dbReference>
<accession>A0A3B0ZC55</accession>
<evidence type="ECO:0000259" key="11">
    <source>
        <dbReference type="Pfam" id="PF08245"/>
    </source>
</evidence>
<feature type="non-terminal residue" evidence="12">
    <location>
        <position position="404"/>
    </location>
</feature>
<evidence type="ECO:0000256" key="7">
    <source>
        <dbReference type="ARBA" id="ARBA00022840"/>
    </source>
</evidence>
<reference evidence="12" key="1">
    <citation type="submission" date="2018-06" db="EMBL/GenBank/DDBJ databases">
        <authorList>
            <person name="Zhirakovskaya E."/>
        </authorList>
    </citation>
    <scope>NUCLEOTIDE SEQUENCE</scope>
</reference>